<dbReference type="PANTHER" id="PTHR43047">
    <property type="entry name" value="TWO-COMPONENT HISTIDINE PROTEIN KINASE"/>
    <property type="match status" value="1"/>
</dbReference>
<dbReference type="Pfam" id="PF00512">
    <property type="entry name" value="HisKA"/>
    <property type="match status" value="1"/>
</dbReference>
<evidence type="ECO:0000256" key="4">
    <source>
        <dbReference type="ARBA" id="ARBA00022553"/>
    </source>
</evidence>
<dbReference type="InterPro" id="IPR003661">
    <property type="entry name" value="HisK_dim/P_dom"/>
</dbReference>
<dbReference type="InterPro" id="IPR000700">
    <property type="entry name" value="PAS-assoc_C"/>
</dbReference>
<feature type="domain" description="Histidine kinase" evidence="12">
    <location>
        <begin position="299"/>
        <end position="518"/>
    </location>
</feature>
<dbReference type="Pfam" id="PF08447">
    <property type="entry name" value="PAS_3"/>
    <property type="match status" value="1"/>
</dbReference>
<dbReference type="InterPro" id="IPR035965">
    <property type="entry name" value="PAS-like_dom_sf"/>
</dbReference>
<keyword evidence="16" id="KW-1185">Reference proteome</keyword>
<sequence length="673" mass="75629">MSLQPPQGDVSQRVAIFAPTPQDAQICKQILDDVQIDVELCSSIDALCTAIASGVGVGLVGEDHLGDDEMQRVQDVLDRQPEWSDFPVLVLLGKKELSSSRVEQLLSLGNVTLVPCPLRIAVFVSKLRARLRDRRRQYAVRDLLIERRRAVDSAAIDARRLRMALQAGQMGVWEWSLKELYWSPAFYELFGFDESVKPDPDRCFERVHDDDRDELMRQWQASFDQGTELRMEFRITHPELGARWLSAVGEPVRGKSGRVMRHSGIIWDVTQRHTTERALLEAREQAEIANRAKSEFLANMSHEIRTPMTAILGYVDLIDEKVTTDDDVRDHIDTVRRNGKFLLAIINDILDLSKIEAGKFDLAIEPLSPNRLIEDVRSIMNVRAIENQIDLRVQYDGLVPEKIYTDPKRLKQILINLVGNAIKFTDRGSVTLAVSFDREINRIVFEVADTGIGMTSRQINRLFQPFSQADSSVSRTFGGTGLGLAISQRLAKIMGGEITVESEPGEGSCFHVAIDPGDISNARFVPLRAFEDLPHTVQATDDAPLACKVLLVDDRRDIRFLASRLLSNAGAVITEAEDGQEAVDRMQEMIRNDRVVDLILLDMQMPRLDGYRTAEQLRRLGFKGPIIALTADAMQGDMDRCLQCGCNDYLSKPIDSGLLLEKVRSFVRANPPL</sequence>
<dbReference type="SUPFAM" id="SSF55874">
    <property type="entry name" value="ATPase domain of HSP90 chaperone/DNA topoisomerase II/histidine kinase"/>
    <property type="match status" value="1"/>
</dbReference>
<dbReference type="InterPro" id="IPR036890">
    <property type="entry name" value="HATPase_C_sf"/>
</dbReference>
<dbReference type="PRINTS" id="PR00344">
    <property type="entry name" value="BCTRLSENSOR"/>
</dbReference>
<dbReference type="NCBIfam" id="TIGR00229">
    <property type="entry name" value="sensory_box"/>
    <property type="match status" value="1"/>
</dbReference>
<feature type="domain" description="Response regulatory" evidence="13">
    <location>
        <begin position="548"/>
        <end position="667"/>
    </location>
</feature>
<dbReference type="FunFam" id="1.10.287.130:FF:000038">
    <property type="entry name" value="Sensory transduction histidine kinase"/>
    <property type="match status" value="1"/>
</dbReference>
<dbReference type="SUPFAM" id="SSF55785">
    <property type="entry name" value="PYP-like sensor domain (PAS domain)"/>
    <property type="match status" value="1"/>
</dbReference>
<evidence type="ECO:0000256" key="6">
    <source>
        <dbReference type="ARBA" id="ARBA00022741"/>
    </source>
</evidence>
<dbReference type="GO" id="GO:0005524">
    <property type="term" value="F:ATP binding"/>
    <property type="evidence" value="ECO:0007669"/>
    <property type="project" value="UniProtKB-KW"/>
</dbReference>
<comment type="subcellular location">
    <subcellularLocation>
        <location evidence="2">Membrane</location>
    </subcellularLocation>
</comment>
<protein>
    <recommendedName>
        <fullName evidence="3">histidine kinase</fullName>
        <ecNumber evidence="3">2.7.13.3</ecNumber>
    </recommendedName>
</protein>
<dbReference type="CDD" id="cd00082">
    <property type="entry name" value="HisKA"/>
    <property type="match status" value="1"/>
</dbReference>
<name>A0A518JSY0_9BACT</name>
<keyword evidence="9" id="KW-0902">Two-component regulatory system</keyword>
<dbReference type="InterPro" id="IPR000014">
    <property type="entry name" value="PAS"/>
</dbReference>
<dbReference type="OrthoDB" id="9803190at2"/>
<keyword evidence="8" id="KW-0067">ATP-binding</keyword>
<dbReference type="SMART" id="SM00387">
    <property type="entry name" value="HATPase_c"/>
    <property type="match status" value="1"/>
</dbReference>
<evidence type="ECO:0000313" key="15">
    <source>
        <dbReference type="EMBL" id="QDV68649.1"/>
    </source>
</evidence>
<dbReference type="Proteomes" id="UP000315082">
    <property type="component" value="Chromosome"/>
</dbReference>
<evidence type="ECO:0000256" key="5">
    <source>
        <dbReference type="ARBA" id="ARBA00022679"/>
    </source>
</evidence>
<dbReference type="InterPro" id="IPR003594">
    <property type="entry name" value="HATPase_dom"/>
</dbReference>
<dbReference type="PROSITE" id="PS50110">
    <property type="entry name" value="RESPONSE_REGULATORY"/>
    <property type="match status" value="1"/>
</dbReference>
<dbReference type="PROSITE" id="PS50113">
    <property type="entry name" value="PAC"/>
    <property type="match status" value="1"/>
</dbReference>
<dbReference type="KEGG" id="rcf:Poly24_23610"/>
<evidence type="ECO:0000256" key="2">
    <source>
        <dbReference type="ARBA" id="ARBA00004370"/>
    </source>
</evidence>
<evidence type="ECO:0000259" key="13">
    <source>
        <dbReference type="PROSITE" id="PS50110"/>
    </source>
</evidence>
<feature type="domain" description="PAC" evidence="14">
    <location>
        <begin position="229"/>
        <end position="281"/>
    </location>
</feature>
<keyword evidence="7 15" id="KW-0418">Kinase</keyword>
<dbReference type="GO" id="GO:0000155">
    <property type="term" value="F:phosphorelay sensor kinase activity"/>
    <property type="evidence" value="ECO:0007669"/>
    <property type="project" value="InterPro"/>
</dbReference>
<dbReference type="PROSITE" id="PS50109">
    <property type="entry name" value="HIS_KIN"/>
    <property type="match status" value="1"/>
</dbReference>
<evidence type="ECO:0000256" key="3">
    <source>
        <dbReference type="ARBA" id="ARBA00012438"/>
    </source>
</evidence>
<feature type="modified residue" description="4-aspartylphosphate" evidence="11">
    <location>
        <position position="602"/>
    </location>
</feature>
<dbReference type="InterPro" id="IPR011006">
    <property type="entry name" value="CheY-like_superfamily"/>
</dbReference>
<evidence type="ECO:0000259" key="14">
    <source>
        <dbReference type="PROSITE" id="PS50113"/>
    </source>
</evidence>
<dbReference type="CDD" id="cd00130">
    <property type="entry name" value="PAS"/>
    <property type="match status" value="1"/>
</dbReference>
<dbReference type="Pfam" id="PF00072">
    <property type="entry name" value="Response_reg"/>
    <property type="match status" value="1"/>
</dbReference>
<accession>A0A518JSY0</accession>
<dbReference type="EC" id="2.7.13.3" evidence="3"/>
<evidence type="ECO:0000256" key="11">
    <source>
        <dbReference type="PROSITE-ProRule" id="PRU00169"/>
    </source>
</evidence>
<evidence type="ECO:0000256" key="8">
    <source>
        <dbReference type="ARBA" id="ARBA00022840"/>
    </source>
</evidence>
<dbReference type="FunFam" id="3.30.565.10:FF:000078">
    <property type="entry name" value="Two-component sensor histidine kinase"/>
    <property type="match status" value="1"/>
</dbReference>
<evidence type="ECO:0000259" key="12">
    <source>
        <dbReference type="PROSITE" id="PS50109"/>
    </source>
</evidence>
<dbReference type="Gene3D" id="3.30.565.10">
    <property type="entry name" value="Histidine kinase-like ATPase, C-terminal domain"/>
    <property type="match status" value="1"/>
</dbReference>
<keyword evidence="5 15" id="KW-0808">Transferase</keyword>
<organism evidence="15 16">
    <name type="scientific">Rosistilla carotiformis</name>
    <dbReference type="NCBI Taxonomy" id="2528017"/>
    <lineage>
        <taxon>Bacteria</taxon>
        <taxon>Pseudomonadati</taxon>
        <taxon>Planctomycetota</taxon>
        <taxon>Planctomycetia</taxon>
        <taxon>Pirellulales</taxon>
        <taxon>Pirellulaceae</taxon>
        <taxon>Rosistilla</taxon>
    </lineage>
</organism>
<dbReference type="SUPFAM" id="SSF52172">
    <property type="entry name" value="CheY-like"/>
    <property type="match status" value="1"/>
</dbReference>
<dbReference type="SUPFAM" id="SSF47384">
    <property type="entry name" value="Homodimeric domain of signal transducing histidine kinase"/>
    <property type="match status" value="1"/>
</dbReference>
<dbReference type="PANTHER" id="PTHR43047:SF72">
    <property type="entry name" value="OSMOSENSING HISTIDINE PROTEIN KINASE SLN1"/>
    <property type="match status" value="1"/>
</dbReference>
<dbReference type="InterPro" id="IPR036097">
    <property type="entry name" value="HisK_dim/P_sf"/>
</dbReference>
<dbReference type="SMART" id="SM00448">
    <property type="entry name" value="REC"/>
    <property type="match status" value="1"/>
</dbReference>
<dbReference type="Gene3D" id="3.40.50.2300">
    <property type="match status" value="1"/>
</dbReference>
<dbReference type="EMBL" id="CP036348">
    <property type="protein sequence ID" value="QDV68649.1"/>
    <property type="molecule type" value="Genomic_DNA"/>
</dbReference>
<dbReference type="Pfam" id="PF02518">
    <property type="entry name" value="HATPase_c"/>
    <property type="match status" value="1"/>
</dbReference>
<dbReference type="AlphaFoldDB" id="A0A518JSY0"/>
<dbReference type="Gene3D" id="1.10.287.130">
    <property type="match status" value="1"/>
</dbReference>
<dbReference type="CDD" id="cd16922">
    <property type="entry name" value="HATPase_EvgS-ArcB-TorS-like"/>
    <property type="match status" value="1"/>
</dbReference>
<dbReference type="RefSeq" id="WP_145094823.1">
    <property type="nucleotide sequence ID" value="NZ_CP036348.1"/>
</dbReference>
<reference evidence="15 16" key="1">
    <citation type="submission" date="2019-02" db="EMBL/GenBank/DDBJ databases">
        <title>Deep-cultivation of Planctomycetes and their phenomic and genomic characterization uncovers novel biology.</title>
        <authorList>
            <person name="Wiegand S."/>
            <person name="Jogler M."/>
            <person name="Boedeker C."/>
            <person name="Pinto D."/>
            <person name="Vollmers J."/>
            <person name="Rivas-Marin E."/>
            <person name="Kohn T."/>
            <person name="Peeters S.H."/>
            <person name="Heuer A."/>
            <person name="Rast P."/>
            <person name="Oberbeckmann S."/>
            <person name="Bunk B."/>
            <person name="Jeske O."/>
            <person name="Meyerdierks A."/>
            <person name="Storesund J.E."/>
            <person name="Kallscheuer N."/>
            <person name="Luecker S."/>
            <person name="Lage O.M."/>
            <person name="Pohl T."/>
            <person name="Merkel B.J."/>
            <person name="Hornburger P."/>
            <person name="Mueller R.-W."/>
            <person name="Bruemmer F."/>
            <person name="Labrenz M."/>
            <person name="Spormann A.M."/>
            <person name="Op den Camp H."/>
            <person name="Overmann J."/>
            <person name="Amann R."/>
            <person name="Jetten M.S.M."/>
            <person name="Mascher T."/>
            <person name="Medema M.H."/>
            <person name="Devos D.P."/>
            <person name="Kaster A.-K."/>
            <person name="Ovreas L."/>
            <person name="Rohde M."/>
            <person name="Galperin M.Y."/>
            <person name="Jogler C."/>
        </authorList>
    </citation>
    <scope>NUCLEOTIDE SEQUENCE [LARGE SCALE GENOMIC DNA]</scope>
    <source>
        <strain evidence="15 16">Poly24</strain>
    </source>
</reference>
<keyword evidence="10" id="KW-0472">Membrane</keyword>
<keyword evidence="6" id="KW-0547">Nucleotide-binding</keyword>
<comment type="catalytic activity">
    <reaction evidence="1">
        <text>ATP + protein L-histidine = ADP + protein N-phospho-L-histidine.</text>
        <dbReference type="EC" id="2.7.13.3"/>
    </reaction>
</comment>
<proteinExistence type="predicted"/>
<evidence type="ECO:0000256" key="7">
    <source>
        <dbReference type="ARBA" id="ARBA00022777"/>
    </source>
</evidence>
<dbReference type="Gene3D" id="2.10.70.100">
    <property type="match status" value="1"/>
</dbReference>
<dbReference type="GO" id="GO:0009927">
    <property type="term" value="F:histidine phosphotransfer kinase activity"/>
    <property type="evidence" value="ECO:0007669"/>
    <property type="project" value="TreeGrafter"/>
</dbReference>
<evidence type="ECO:0000256" key="1">
    <source>
        <dbReference type="ARBA" id="ARBA00000085"/>
    </source>
</evidence>
<keyword evidence="4 11" id="KW-0597">Phosphoprotein</keyword>
<evidence type="ECO:0000256" key="10">
    <source>
        <dbReference type="ARBA" id="ARBA00023136"/>
    </source>
</evidence>
<dbReference type="InterPro" id="IPR001789">
    <property type="entry name" value="Sig_transdc_resp-reg_receiver"/>
</dbReference>
<dbReference type="InterPro" id="IPR004358">
    <property type="entry name" value="Sig_transdc_His_kin-like_C"/>
</dbReference>
<dbReference type="SMART" id="SM00091">
    <property type="entry name" value="PAS"/>
    <property type="match status" value="1"/>
</dbReference>
<dbReference type="InterPro" id="IPR013655">
    <property type="entry name" value="PAS_fold_3"/>
</dbReference>
<dbReference type="Gene3D" id="3.30.450.20">
    <property type="entry name" value="PAS domain"/>
    <property type="match status" value="1"/>
</dbReference>
<dbReference type="GO" id="GO:0005886">
    <property type="term" value="C:plasma membrane"/>
    <property type="evidence" value="ECO:0007669"/>
    <property type="project" value="TreeGrafter"/>
</dbReference>
<evidence type="ECO:0000256" key="9">
    <source>
        <dbReference type="ARBA" id="ARBA00023012"/>
    </source>
</evidence>
<dbReference type="InterPro" id="IPR005467">
    <property type="entry name" value="His_kinase_dom"/>
</dbReference>
<evidence type="ECO:0000313" key="16">
    <source>
        <dbReference type="Proteomes" id="UP000315082"/>
    </source>
</evidence>
<gene>
    <name evidence="15" type="primary">luxQ_3</name>
    <name evidence="15" type="ORF">Poly24_23610</name>
</gene>
<dbReference type="SMART" id="SM00388">
    <property type="entry name" value="HisKA"/>
    <property type="match status" value="1"/>
</dbReference>
<dbReference type="CDD" id="cd17546">
    <property type="entry name" value="REC_hyHK_CKI1_RcsC-like"/>
    <property type="match status" value="1"/>
</dbReference>